<accession>B4H0E7</accession>
<feature type="compositionally biased region" description="Polar residues" evidence="1">
    <location>
        <begin position="992"/>
        <end position="1005"/>
    </location>
</feature>
<evidence type="ECO:0000256" key="1">
    <source>
        <dbReference type="SAM" id="MobiDB-lite"/>
    </source>
</evidence>
<dbReference type="Proteomes" id="UP000008744">
    <property type="component" value="Unassembled WGS sequence"/>
</dbReference>
<gene>
    <name evidence="2" type="primary">Dper\GL14871</name>
    <name evidence="2" type="ORF">Dper_GL14871</name>
</gene>
<feature type="compositionally biased region" description="Polar residues" evidence="1">
    <location>
        <begin position="592"/>
        <end position="601"/>
    </location>
</feature>
<feature type="region of interest" description="Disordered" evidence="1">
    <location>
        <begin position="150"/>
        <end position="195"/>
    </location>
</feature>
<name>B4H0E7_DROPE</name>
<feature type="region of interest" description="Disordered" evidence="1">
    <location>
        <begin position="477"/>
        <end position="660"/>
    </location>
</feature>
<feature type="compositionally biased region" description="Basic residues" evidence="1">
    <location>
        <begin position="218"/>
        <end position="234"/>
    </location>
</feature>
<evidence type="ECO:0000313" key="3">
    <source>
        <dbReference type="Proteomes" id="UP000008744"/>
    </source>
</evidence>
<feature type="compositionally biased region" description="Low complexity" evidence="1">
    <location>
        <begin position="776"/>
        <end position="789"/>
    </location>
</feature>
<feature type="compositionally biased region" description="Basic residues" evidence="1">
    <location>
        <begin position="51"/>
        <end position="100"/>
    </location>
</feature>
<evidence type="ECO:0000313" key="2">
    <source>
        <dbReference type="EMBL" id="EDW29742.1"/>
    </source>
</evidence>
<keyword evidence="3" id="KW-1185">Reference proteome</keyword>
<dbReference type="PhylomeDB" id="B4H0E7"/>
<feature type="compositionally biased region" description="Low complexity" evidence="1">
    <location>
        <begin position="101"/>
        <end position="120"/>
    </location>
</feature>
<feature type="compositionally biased region" description="Low complexity" evidence="1">
    <location>
        <begin position="487"/>
        <end position="499"/>
    </location>
</feature>
<feature type="region of interest" description="Disordered" evidence="1">
    <location>
        <begin position="412"/>
        <end position="447"/>
    </location>
</feature>
<dbReference type="OrthoDB" id="6369905at2759"/>
<dbReference type="EMBL" id="CH479200">
    <property type="protein sequence ID" value="EDW29742.1"/>
    <property type="molecule type" value="Genomic_DNA"/>
</dbReference>
<feature type="compositionally biased region" description="Gly residues" evidence="1">
    <location>
        <begin position="414"/>
        <end position="435"/>
    </location>
</feature>
<feature type="region of interest" description="Disordered" evidence="1">
    <location>
        <begin position="213"/>
        <end position="252"/>
    </location>
</feature>
<protein>
    <submittedName>
        <fullName evidence="2">GL14871</fullName>
    </submittedName>
</protein>
<sequence>MAGAGDDPAKLGHMMVGHMGVGVGMDDEDDDDEEEEDGSSANHPPGGSHPHQQHHPHGAHPHSHSQSHSHPHTHPHSHSHAHPHHAHAHAHAHSHAHSHQHSQQGAGGQQQQQPHGDPSASYRHAAAMNAVALGQNLVVTKGSKKWIGADDRHLGDVTSDVPGNESGPGSGQLPGNAGPGQDLGFAVPPSSVDEHSKLLGQNRDFLARLMSTASASHAHAHAHAHAHTHQHQHQHQQQQHSAHSREEDENSSFLDVVESANNNAAAAAAAAAAMSQYHHNAAANGGTGGSGGPGGGGGASGGHTPTGPATGGGSVTSTGDGPGQMQMNSLAHPQSFMSSFYNNANARLTGAGVGVGVGGGSSSASMLVEAALNSVGNMIDSESSDLKVPTDNHINSDSPMSAHVDAEAQRFGAGSAGGGVGGPNGGGGGGGGSSGGSSSAANGTGIGGAMDNLENELKMMKNLGSFPMQIPPLPMFQGACNISPSASTPTNPQSNQNQNDVDVDAGSTPRPQHPDSDGFSSSHHRTPPSPPPISPGRDYGGMFGSGNGAGGPGSNSTPAGSSSAGGGGGGGGAGGGANSMSASSPLPALQPQRRNASSVGSTYPEHELISPASSPSIPRYNFNGDMMRHKRAVQEQDQHEQRQRHNLSRHNQMSSDEENSIMPQNSAGQDMRMKFPQSQIDLMYSKYESMASNLKYNSQELDSPAEYRQSSNSNAASAAAAAAVAASAANDLSDLQGLDMSSRSNASSNYHHNFQLPSSRYHHHIYDILSDREQSQQAQAQAQAQAQQAKGASVVHQQEHGHGSQLAMQQHQSAAAMHNMLSEQLGEQEHDQTTSVDLSRTANYVVSSPPQLPYNHPHHDMLRMASLDLTPNTANMAVGNNRSFLSSQMQHQSRDSLEHHRLLSTVEQHRILAASNAADQHRLLVDPTAHLLMEQNNRLLGTADQSRLLGESAAAVAQNRHMARSFGAYHQVASSNYHPGVRPPPVLPSANHHASNPSITRSPPTTRGVREGTGRL</sequence>
<dbReference type="OMA" id="QSHECRS"/>
<reference evidence="2 3" key="1">
    <citation type="journal article" date="2007" name="Nature">
        <title>Evolution of genes and genomes on the Drosophila phylogeny.</title>
        <authorList>
            <consortium name="Drosophila 12 Genomes Consortium"/>
            <person name="Clark A.G."/>
            <person name="Eisen M.B."/>
            <person name="Smith D.R."/>
            <person name="Bergman C.M."/>
            <person name="Oliver B."/>
            <person name="Markow T.A."/>
            <person name="Kaufman T.C."/>
            <person name="Kellis M."/>
            <person name="Gelbart W."/>
            <person name="Iyer V.N."/>
            <person name="Pollard D.A."/>
            <person name="Sackton T.B."/>
            <person name="Larracuente A.M."/>
            <person name="Singh N.D."/>
            <person name="Abad J.P."/>
            <person name="Abt D.N."/>
            <person name="Adryan B."/>
            <person name="Aguade M."/>
            <person name="Akashi H."/>
            <person name="Anderson W.W."/>
            <person name="Aquadro C.F."/>
            <person name="Ardell D.H."/>
            <person name="Arguello R."/>
            <person name="Artieri C.G."/>
            <person name="Barbash D.A."/>
            <person name="Barker D."/>
            <person name="Barsanti P."/>
            <person name="Batterham P."/>
            <person name="Batzoglou S."/>
            <person name="Begun D."/>
            <person name="Bhutkar A."/>
            <person name="Blanco E."/>
            <person name="Bosak S.A."/>
            <person name="Bradley R.K."/>
            <person name="Brand A.D."/>
            <person name="Brent M.R."/>
            <person name="Brooks A.N."/>
            <person name="Brown R.H."/>
            <person name="Butlin R.K."/>
            <person name="Caggese C."/>
            <person name="Calvi B.R."/>
            <person name="Bernardo de Carvalho A."/>
            <person name="Caspi A."/>
            <person name="Castrezana S."/>
            <person name="Celniker S.E."/>
            <person name="Chang J.L."/>
            <person name="Chapple C."/>
            <person name="Chatterji S."/>
            <person name="Chinwalla A."/>
            <person name="Civetta A."/>
            <person name="Clifton S.W."/>
            <person name="Comeron J.M."/>
            <person name="Costello J.C."/>
            <person name="Coyne J.A."/>
            <person name="Daub J."/>
            <person name="David R.G."/>
            <person name="Delcher A.L."/>
            <person name="Delehaunty K."/>
            <person name="Do C.B."/>
            <person name="Ebling H."/>
            <person name="Edwards K."/>
            <person name="Eickbush T."/>
            <person name="Evans J.D."/>
            <person name="Filipski A."/>
            <person name="Findeiss S."/>
            <person name="Freyhult E."/>
            <person name="Fulton L."/>
            <person name="Fulton R."/>
            <person name="Garcia A.C."/>
            <person name="Gardiner A."/>
            <person name="Garfield D.A."/>
            <person name="Garvin B.E."/>
            <person name="Gibson G."/>
            <person name="Gilbert D."/>
            <person name="Gnerre S."/>
            <person name="Godfrey J."/>
            <person name="Good R."/>
            <person name="Gotea V."/>
            <person name="Gravely B."/>
            <person name="Greenberg A.J."/>
            <person name="Griffiths-Jones S."/>
            <person name="Gross S."/>
            <person name="Guigo R."/>
            <person name="Gustafson E.A."/>
            <person name="Haerty W."/>
            <person name="Hahn M.W."/>
            <person name="Halligan D.L."/>
            <person name="Halpern A.L."/>
            <person name="Halter G.M."/>
            <person name="Han M.V."/>
            <person name="Heger A."/>
            <person name="Hillier L."/>
            <person name="Hinrichs A.S."/>
            <person name="Holmes I."/>
            <person name="Hoskins R.A."/>
            <person name="Hubisz M.J."/>
            <person name="Hultmark D."/>
            <person name="Huntley M.A."/>
            <person name="Jaffe D.B."/>
            <person name="Jagadeeshan S."/>
            <person name="Jeck W.R."/>
            <person name="Johnson J."/>
            <person name="Jones C.D."/>
            <person name="Jordan W.C."/>
            <person name="Karpen G.H."/>
            <person name="Kataoka E."/>
            <person name="Keightley P.D."/>
            <person name="Kheradpour P."/>
            <person name="Kirkness E.F."/>
            <person name="Koerich L.B."/>
            <person name="Kristiansen K."/>
            <person name="Kudrna D."/>
            <person name="Kulathinal R.J."/>
            <person name="Kumar S."/>
            <person name="Kwok R."/>
            <person name="Lander E."/>
            <person name="Langley C.H."/>
            <person name="Lapoint R."/>
            <person name="Lazzaro B.P."/>
            <person name="Lee S.J."/>
            <person name="Levesque L."/>
            <person name="Li R."/>
            <person name="Lin C.F."/>
            <person name="Lin M.F."/>
            <person name="Lindblad-Toh K."/>
            <person name="Llopart A."/>
            <person name="Long M."/>
            <person name="Low L."/>
            <person name="Lozovsky E."/>
            <person name="Lu J."/>
            <person name="Luo M."/>
            <person name="Machado C.A."/>
            <person name="Makalowski W."/>
            <person name="Marzo M."/>
            <person name="Matsuda M."/>
            <person name="Matzkin L."/>
            <person name="McAllister B."/>
            <person name="McBride C.S."/>
            <person name="McKernan B."/>
            <person name="McKernan K."/>
            <person name="Mendez-Lago M."/>
            <person name="Minx P."/>
            <person name="Mollenhauer M.U."/>
            <person name="Montooth K."/>
            <person name="Mount S.M."/>
            <person name="Mu X."/>
            <person name="Myers E."/>
            <person name="Negre B."/>
            <person name="Newfeld S."/>
            <person name="Nielsen R."/>
            <person name="Noor M.A."/>
            <person name="O'Grady P."/>
            <person name="Pachter L."/>
            <person name="Papaceit M."/>
            <person name="Parisi M.J."/>
            <person name="Parisi M."/>
            <person name="Parts L."/>
            <person name="Pedersen J.S."/>
            <person name="Pesole G."/>
            <person name="Phillippy A.M."/>
            <person name="Ponting C.P."/>
            <person name="Pop M."/>
            <person name="Porcelli D."/>
            <person name="Powell J.R."/>
            <person name="Prohaska S."/>
            <person name="Pruitt K."/>
            <person name="Puig M."/>
            <person name="Quesneville H."/>
            <person name="Ram K.R."/>
            <person name="Rand D."/>
            <person name="Rasmussen M.D."/>
            <person name="Reed L.K."/>
            <person name="Reenan R."/>
            <person name="Reily A."/>
            <person name="Remington K.A."/>
            <person name="Rieger T.T."/>
            <person name="Ritchie M.G."/>
            <person name="Robin C."/>
            <person name="Rogers Y.H."/>
            <person name="Rohde C."/>
            <person name="Rozas J."/>
            <person name="Rubenfield M.J."/>
            <person name="Ruiz A."/>
            <person name="Russo S."/>
            <person name="Salzberg S.L."/>
            <person name="Sanchez-Gracia A."/>
            <person name="Saranga D.J."/>
            <person name="Sato H."/>
            <person name="Schaeffer S.W."/>
            <person name="Schatz M.C."/>
            <person name="Schlenke T."/>
            <person name="Schwartz R."/>
            <person name="Segarra C."/>
            <person name="Singh R.S."/>
            <person name="Sirot L."/>
            <person name="Sirota M."/>
            <person name="Sisneros N.B."/>
            <person name="Smith C.D."/>
            <person name="Smith T.F."/>
            <person name="Spieth J."/>
            <person name="Stage D.E."/>
            <person name="Stark A."/>
            <person name="Stephan W."/>
            <person name="Strausberg R.L."/>
            <person name="Strempel S."/>
            <person name="Sturgill D."/>
            <person name="Sutton G."/>
            <person name="Sutton G.G."/>
            <person name="Tao W."/>
            <person name="Teichmann S."/>
            <person name="Tobari Y.N."/>
            <person name="Tomimura Y."/>
            <person name="Tsolas J.M."/>
            <person name="Valente V.L."/>
            <person name="Venter E."/>
            <person name="Venter J.C."/>
            <person name="Vicario S."/>
            <person name="Vieira F.G."/>
            <person name="Vilella A.J."/>
            <person name="Villasante A."/>
            <person name="Walenz B."/>
            <person name="Wang J."/>
            <person name="Wasserman M."/>
            <person name="Watts T."/>
            <person name="Wilson D."/>
            <person name="Wilson R.K."/>
            <person name="Wing R.A."/>
            <person name="Wolfner M.F."/>
            <person name="Wong A."/>
            <person name="Wong G.K."/>
            <person name="Wu C.I."/>
            <person name="Wu G."/>
            <person name="Yamamoto D."/>
            <person name="Yang H.P."/>
            <person name="Yang S.P."/>
            <person name="Yorke J.A."/>
            <person name="Yoshida K."/>
            <person name="Zdobnov E."/>
            <person name="Zhang P."/>
            <person name="Zhang Y."/>
            <person name="Zimin A.V."/>
            <person name="Baldwin J."/>
            <person name="Abdouelleil A."/>
            <person name="Abdulkadir J."/>
            <person name="Abebe A."/>
            <person name="Abera B."/>
            <person name="Abreu J."/>
            <person name="Acer S.C."/>
            <person name="Aftuck L."/>
            <person name="Alexander A."/>
            <person name="An P."/>
            <person name="Anderson E."/>
            <person name="Anderson S."/>
            <person name="Arachi H."/>
            <person name="Azer M."/>
            <person name="Bachantsang P."/>
            <person name="Barry A."/>
            <person name="Bayul T."/>
            <person name="Berlin A."/>
            <person name="Bessette D."/>
            <person name="Bloom T."/>
            <person name="Blye J."/>
            <person name="Boguslavskiy L."/>
            <person name="Bonnet C."/>
            <person name="Boukhgalter B."/>
            <person name="Bourzgui I."/>
            <person name="Brown A."/>
            <person name="Cahill P."/>
            <person name="Channer S."/>
            <person name="Cheshatsang Y."/>
            <person name="Chuda L."/>
            <person name="Citroen M."/>
            <person name="Collymore A."/>
            <person name="Cooke P."/>
            <person name="Costello M."/>
            <person name="D'Aco K."/>
            <person name="Daza R."/>
            <person name="De Haan G."/>
            <person name="DeGray S."/>
            <person name="DeMaso C."/>
            <person name="Dhargay N."/>
            <person name="Dooley K."/>
            <person name="Dooley E."/>
            <person name="Doricent M."/>
            <person name="Dorje P."/>
            <person name="Dorjee K."/>
            <person name="Dupes A."/>
            <person name="Elong R."/>
            <person name="Falk J."/>
            <person name="Farina A."/>
            <person name="Faro S."/>
            <person name="Ferguson D."/>
            <person name="Fisher S."/>
            <person name="Foley C.D."/>
            <person name="Franke A."/>
            <person name="Friedrich D."/>
            <person name="Gadbois L."/>
            <person name="Gearin G."/>
            <person name="Gearin C.R."/>
            <person name="Giannoukos G."/>
            <person name="Goode T."/>
            <person name="Graham J."/>
            <person name="Grandbois E."/>
            <person name="Grewal S."/>
            <person name="Gyaltsen K."/>
            <person name="Hafez N."/>
            <person name="Hagos B."/>
            <person name="Hall J."/>
            <person name="Henson C."/>
            <person name="Hollinger A."/>
            <person name="Honan T."/>
            <person name="Huard M.D."/>
            <person name="Hughes L."/>
            <person name="Hurhula B."/>
            <person name="Husby M.E."/>
            <person name="Kamat A."/>
            <person name="Kanga B."/>
            <person name="Kashin S."/>
            <person name="Khazanovich D."/>
            <person name="Kisner P."/>
            <person name="Lance K."/>
            <person name="Lara M."/>
            <person name="Lee W."/>
            <person name="Lennon N."/>
            <person name="Letendre F."/>
            <person name="LeVine R."/>
            <person name="Lipovsky A."/>
            <person name="Liu X."/>
            <person name="Liu J."/>
            <person name="Liu S."/>
            <person name="Lokyitsang T."/>
            <person name="Lokyitsang Y."/>
            <person name="Lubonja R."/>
            <person name="Lui A."/>
            <person name="MacDonald P."/>
            <person name="Magnisalis V."/>
            <person name="Maru K."/>
            <person name="Matthews C."/>
            <person name="McCusker W."/>
            <person name="McDonough S."/>
            <person name="Mehta T."/>
            <person name="Meldrim J."/>
            <person name="Meneus L."/>
            <person name="Mihai O."/>
            <person name="Mihalev A."/>
            <person name="Mihova T."/>
            <person name="Mittelman R."/>
            <person name="Mlenga V."/>
            <person name="Montmayeur A."/>
            <person name="Mulrain L."/>
            <person name="Navidi A."/>
            <person name="Naylor J."/>
            <person name="Negash T."/>
            <person name="Nguyen T."/>
            <person name="Nguyen N."/>
            <person name="Nicol R."/>
            <person name="Norbu C."/>
            <person name="Norbu N."/>
            <person name="Novod N."/>
            <person name="O'Neill B."/>
            <person name="Osman S."/>
            <person name="Markiewicz E."/>
            <person name="Oyono O.L."/>
            <person name="Patti C."/>
            <person name="Phunkhang P."/>
            <person name="Pierre F."/>
            <person name="Priest M."/>
            <person name="Raghuraman S."/>
            <person name="Rege F."/>
            <person name="Reyes R."/>
            <person name="Rise C."/>
            <person name="Rogov P."/>
            <person name="Ross K."/>
            <person name="Ryan E."/>
            <person name="Settipalli S."/>
            <person name="Shea T."/>
            <person name="Sherpa N."/>
            <person name="Shi L."/>
            <person name="Shih D."/>
            <person name="Sparrow T."/>
            <person name="Spaulding J."/>
            <person name="Stalker J."/>
            <person name="Stange-Thomann N."/>
            <person name="Stavropoulos S."/>
            <person name="Stone C."/>
            <person name="Strader C."/>
            <person name="Tesfaye S."/>
            <person name="Thomson T."/>
            <person name="Thoulutsang Y."/>
            <person name="Thoulutsang D."/>
            <person name="Topham K."/>
            <person name="Topping I."/>
            <person name="Tsamla T."/>
            <person name="Vassiliev H."/>
            <person name="Vo A."/>
            <person name="Wangchuk T."/>
            <person name="Wangdi T."/>
            <person name="Weiand M."/>
            <person name="Wilkinson J."/>
            <person name="Wilson A."/>
            <person name="Yadav S."/>
            <person name="Young G."/>
            <person name="Yu Q."/>
            <person name="Zembek L."/>
            <person name="Zhong D."/>
            <person name="Zimmer A."/>
            <person name="Zwirko Z."/>
            <person name="Jaffe D.B."/>
            <person name="Alvarez P."/>
            <person name="Brockman W."/>
            <person name="Butler J."/>
            <person name="Chin C."/>
            <person name="Gnerre S."/>
            <person name="Grabherr M."/>
            <person name="Kleber M."/>
            <person name="Mauceli E."/>
            <person name="MacCallum I."/>
        </authorList>
    </citation>
    <scope>NUCLEOTIDE SEQUENCE [LARGE SCALE GENOMIC DNA]</scope>
    <source>
        <strain evidence="3">MSH-3 / Tucson 14011-0111.49</strain>
    </source>
</reference>
<organism evidence="3">
    <name type="scientific">Drosophila persimilis</name>
    <name type="common">Fruit fly</name>
    <dbReference type="NCBI Taxonomy" id="7234"/>
    <lineage>
        <taxon>Eukaryota</taxon>
        <taxon>Metazoa</taxon>
        <taxon>Ecdysozoa</taxon>
        <taxon>Arthropoda</taxon>
        <taxon>Hexapoda</taxon>
        <taxon>Insecta</taxon>
        <taxon>Pterygota</taxon>
        <taxon>Neoptera</taxon>
        <taxon>Endopterygota</taxon>
        <taxon>Diptera</taxon>
        <taxon>Brachycera</taxon>
        <taxon>Muscomorpha</taxon>
        <taxon>Ephydroidea</taxon>
        <taxon>Drosophilidae</taxon>
        <taxon>Drosophila</taxon>
        <taxon>Sophophora</taxon>
    </lineage>
</organism>
<dbReference type="AlphaFoldDB" id="B4H0E7"/>
<feature type="compositionally biased region" description="Gly residues" evidence="1">
    <location>
        <begin position="563"/>
        <end position="577"/>
    </location>
</feature>
<feature type="region of interest" description="Disordered" evidence="1">
    <location>
        <begin position="284"/>
        <end position="329"/>
    </location>
</feature>
<feature type="region of interest" description="Disordered" evidence="1">
    <location>
        <begin position="979"/>
        <end position="1016"/>
    </location>
</feature>
<feature type="region of interest" description="Disordered" evidence="1">
    <location>
        <begin position="772"/>
        <end position="817"/>
    </location>
</feature>
<proteinExistence type="predicted"/>
<dbReference type="HOGENOM" id="CLU_347260_0_0_1"/>
<dbReference type="eggNOG" id="KOG1721">
    <property type="taxonomic scope" value="Eukaryota"/>
</dbReference>
<feature type="compositionally biased region" description="Gly residues" evidence="1">
    <location>
        <begin position="538"/>
        <end position="553"/>
    </location>
</feature>
<feature type="compositionally biased region" description="Gly residues" evidence="1">
    <location>
        <begin position="285"/>
        <end position="301"/>
    </location>
</feature>
<feature type="region of interest" description="Disordered" evidence="1">
    <location>
        <begin position="1"/>
        <end position="121"/>
    </location>
</feature>
<feature type="compositionally biased region" description="Low complexity" evidence="1">
    <location>
        <begin position="804"/>
        <end position="817"/>
    </location>
</feature>
<feature type="compositionally biased region" description="Acidic residues" evidence="1">
    <location>
        <begin position="25"/>
        <end position="38"/>
    </location>
</feature>
<feature type="compositionally biased region" description="Basic and acidic residues" evidence="1">
    <location>
        <begin position="632"/>
        <end position="643"/>
    </location>
</feature>